<evidence type="ECO:0000256" key="16">
    <source>
        <dbReference type="ARBA" id="ARBA00022853"/>
    </source>
</evidence>
<keyword evidence="18" id="KW-0342">GTP-binding</keyword>
<evidence type="ECO:0000259" key="30">
    <source>
        <dbReference type="PROSITE" id="PS50235"/>
    </source>
</evidence>
<evidence type="ECO:0000256" key="21">
    <source>
        <dbReference type="ARBA" id="ARBA00023163"/>
    </source>
</evidence>
<comment type="function">
    <text evidence="25">Regulates a signal transduction pathway linking plasma membrane receptors to the assembly of focal adhesions and actin stress fibers.</text>
</comment>
<dbReference type="Pfam" id="PF00443">
    <property type="entry name" value="UCH"/>
    <property type="match status" value="1"/>
</dbReference>
<evidence type="ECO:0000313" key="32">
    <source>
        <dbReference type="Proteomes" id="UP001279410"/>
    </source>
</evidence>
<evidence type="ECO:0000256" key="13">
    <source>
        <dbReference type="ARBA" id="ARBA00022801"/>
    </source>
</evidence>
<dbReference type="PROSITE" id="PS00973">
    <property type="entry name" value="USP_2"/>
    <property type="match status" value="1"/>
</dbReference>
<comment type="similarity">
    <text evidence="5">Belongs to the small GTPase superfamily. Rho family.</text>
</comment>
<dbReference type="GO" id="GO:0003924">
    <property type="term" value="F:GTPase activity"/>
    <property type="evidence" value="ECO:0007669"/>
    <property type="project" value="InterPro"/>
</dbReference>
<evidence type="ECO:0000256" key="15">
    <source>
        <dbReference type="ARBA" id="ARBA00022833"/>
    </source>
</evidence>
<feature type="domain" description="USP" evidence="30">
    <location>
        <begin position="63"/>
        <end position="396"/>
    </location>
</feature>
<name>A0AAD3QVA5_LATJO</name>
<dbReference type="EMBL" id="BRZM01000001">
    <property type="protein sequence ID" value="GLD46157.1"/>
    <property type="molecule type" value="Genomic_DNA"/>
</dbReference>
<evidence type="ECO:0000256" key="25">
    <source>
        <dbReference type="ARBA" id="ARBA00057048"/>
    </source>
</evidence>
<dbReference type="CDD" id="cd01870">
    <property type="entry name" value="RhoA_like"/>
    <property type="match status" value="1"/>
</dbReference>
<keyword evidence="22" id="KW-0539">Nucleus</keyword>
<dbReference type="SMART" id="SM00175">
    <property type="entry name" value="RAB"/>
    <property type="match status" value="1"/>
</dbReference>
<dbReference type="PROSITE" id="PS50235">
    <property type="entry name" value="USP_3"/>
    <property type="match status" value="1"/>
</dbReference>
<keyword evidence="32" id="KW-1185">Reference proteome</keyword>
<keyword evidence="12 28" id="KW-0833">Ubl conjugation pathway</keyword>
<dbReference type="GO" id="GO:0005737">
    <property type="term" value="C:cytoplasm"/>
    <property type="evidence" value="ECO:0007669"/>
    <property type="project" value="UniProtKB-SubCell"/>
</dbReference>
<dbReference type="InterPro" id="IPR005225">
    <property type="entry name" value="Small_GTP-bd"/>
</dbReference>
<evidence type="ECO:0000256" key="4">
    <source>
        <dbReference type="ARBA" id="ARBA00004496"/>
    </source>
</evidence>
<dbReference type="GO" id="GO:0046872">
    <property type="term" value="F:metal ion binding"/>
    <property type="evidence" value="ECO:0007669"/>
    <property type="project" value="UniProtKB-KW"/>
</dbReference>
<keyword evidence="21" id="KW-0804">Transcription</keyword>
<dbReference type="SUPFAM" id="SSF54001">
    <property type="entry name" value="Cysteine proteinases"/>
    <property type="match status" value="1"/>
</dbReference>
<keyword evidence="13 28" id="KW-0378">Hydrolase</keyword>
<keyword evidence="24" id="KW-0636">Prenylation</keyword>
<dbReference type="InterPro" id="IPR001394">
    <property type="entry name" value="Peptidase_C19_UCH"/>
</dbReference>
<evidence type="ECO:0000256" key="18">
    <source>
        <dbReference type="ARBA" id="ARBA00023134"/>
    </source>
</evidence>
<dbReference type="GO" id="GO:0005886">
    <property type="term" value="C:plasma membrane"/>
    <property type="evidence" value="ECO:0007669"/>
    <property type="project" value="UniProtKB-SubCell"/>
</dbReference>
<evidence type="ECO:0000313" key="31">
    <source>
        <dbReference type="EMBL" id="GLD46157.1"/>
    </source>
</evidence>
<keyword evidence="10" id="KW-0479">Metal-binding</keyword>
<evidence type="ECO:0000256" key="19">
    <source>
        <dbReference type="ARBA" id="ARBA00023136"/>
    </source>
</evidence>
<proteinExistence type="inferred from homology"/>
<dbReference type="InterPro" id="IPR038765">
    <property type="entry name" value="Papain-like_cys_pep_sf"/>
</dbReference>
<evidence type="ECO:0000256" key="26">
    <source>
        <dbReference type="ARBA" id="ARBA00061628"/>
    </source>
</evidence>
<keyword evidence="6" id="KW-1003">Cell membrane</keyword>
<keyword evidence="19" id="KW-0472">Membrane</keyword>
<evidence type="ECO:0000256" key="29">
    <source>
        <dbReference type="SAM" id="MobiDB-lite"/>
    </source>
</evidence>
<evidence type="ECO:0000256" key="14">
    <source>
        <dbReference type="ARBA" id="ARBA00022807"/>
    </source>
</evidence>
<evidence type="ECO:0000256" key="11">
    <source>
        <dbReference type="ARBA" id="ARBA00022741"/>
    </source>
</evidence>
<dbReference type="InterPro" id="IPR001806">
    <property type="entry name" value="Small_GTPase"/>
</dbReference>
<dbReference type="GO" id="GO:0004843">
    <property type="term" value="F:cysteine-type deubiquitinase activity"/>
    <property type="evidence" value="ECO:0007669"/>
    <property type="project" value="UniProtKB-UniRule"/>
</dbReference>
<dbReference type="Proteomes" id="UP001279410">
    <property type="component" value="Unassembled WGS sequence"/>
</dbReference>
<keyword evidence="17" id="KW-0805">Transcription regulation</keyword>
<dbReference type="GO" id="GO:0006508">
    <property type="term" value="P:proteolysis"/>
    <property type="evidence" value="ECO:0007669"/>
    <property type="project" value="UniProtKB-KW"/>
</dbReference>
<dbReference type="FunFam" id="3.40.50.300:FF:000095">
    <property type="entry name" value="Rho-related GTP-binding protein RhoC"/>
    <property type="match status" value="1"/>
</dbReference>
<evidence type="ECO:0000256" key="12">
    <source>
        <dbReference type="ARBA" id="ARBA00022786"/>
    </source>
</evidence>
<dbReference type="GO" id="GO:0006325">
    <property type="term" value="P:chromatin organization"/>
    <property type="evidence" value="ECO:0007669"/>
    <property type="project" value="UniProtKB-KW"/>
</dbReference>
<keyword evidence="11" id="KW-0547">Nucleotide-binding</keyword>
<dbReference type="InterPro" id="IPR018200">
    <property type="entry name" value="USP_CS"/>
</dbReference>
<dbReference type="GO" id="GO:0005525">
    <property type="term" value="F:GTP binding"/>
    <property type="evidence" value="ECO:0007669"/>
    <property type="project" value="UniProtKB-KW"/>
</dbReference>
<comment type="subcellular location">
    <subcellularLocation>
        <location evidence="3">Cell membrane</location>
        <topology evidence="3">Lipid-anchor</topology>
        <orientation evidence="3">Cytoplasmic side</orientation>
    </subcellularLocation>
    <subcellularLocation>
        <location evidence="4">Cytoplasm</location>
    </subcellularLocation>
    <subcellularLocation>
        <location evidence="2">Nucleus</location>
    </subcellularLocation>
</comment>
<evidence type="ECO:0000256" key="27">
    <source>
        <dbReference type="ARBA" id="ARBA00063395"/>
    </source>
</evidence>
<dbReference type="GO" id="GO:0005634">
    <property type="term" value="C:nucleus"/>
    <property type="evidence" value="ECO:0007669"/>
    <property type="project" value="UniProtKB-SubCell"/>
</dbReference>
<evidence type="ECO:0000256" key="2">
    <source>
        <dbReference type="ARBA" id="ARBA00004123"/>
    </source>
</evidence>
<gene>
    <name evidence="31" type="ORF">AKAME5_000055800</name>
</gene>
<comment type="subunit">
    <text evidence="27">Interacts with BEND3.</text>
</comment>
<comment type="caution">
    <text evidence="31">The sequence shown here is derived from an EMBL/GenBank/DDBJ whole genome shotgun (WGS) entry which is preliminary data.</text>
</comment>
<organism evidence="31 32">
    <name type="scientific">Lates japonicus</name>
    <name type="common">Japanese lates</name>
    <dbReference type="NCBI Taxonomy" id="270547"/>
    <lineage>
        <taxon>Eukaryota</taxon>
        <taxon>Metazoa</taxon>
        <taxon>Chordata</taxon>
        <taxon>Craniata</taxon>
        <taxon>Vertebrata</taxon>
        <taxon>Euteleostomi</taxon>
        <taxon>Actinopterygii</taxon>
        <taxon>Neopterygii</taxon>
        <taxon>Teleostei</taxon>
        <taxon>Neoteleostei</taxon>
        <taxon>Acanthomorphata</taxon>
        <taxon>Carangaria</taxon>
        <taxon>Carangaria incertae sedis</taxon>
        <taxon>Centropomidae</taxon>
        <taxon>Lates</taxon>
    </lineage>
</organism>
<dbReference type="Gene3D" id="3.40.50.300">
    <property type="entry name" value="P-loop containing nucleotide triphosphate hydrolases"/>
    <property type="match status" value="1"/>
</dbReference>
<dbReference type="AlphaFoldDB" id="A0AAD3QVA5"/>
<dbReference type="PROSITE" id="PS51421">
    <property type="entry name" value="RAS"/>
    <property type="match status" value="1"/>
</dbReference>
<evidence type="ECO:0000256" key="20">
    <source>
        <dbReference type="ARBA" id="ARBA00023159"/>
    </source>
</evidence>
<dbReference type="Pfam" id="PF00071">
    <property type="entry name" value="Ras"/>
    <property type="match status" value="1"/>
</dbReference>
<keyword evidence="15" id="KW-0862">Zinc</keyword>
<dbReference type="NCBIfam" id="TIGR00231">
    <property type="entry name" value="small_GTP"/>
    <property type="match status" value="1"/>
</dbReference>
<evidence type="ECO:0000256" key="10">
    <source>
        <dbReference type="ARBA" id="ARBA00022723"/>
    </source>
</evidence>
<dbReference type="PANTHER" id="PTHR21646:SF6">
    <property type="entry name" value="UBIQUITIN CARBOXYL-TERMINAL HYDROLASE 21"/>
    <property type="match status" value="1"/>
</dbReference>
<keyword evidence="20" id="KW-0010">Activator</keyword>
<dbReference type="PROSITE" id="PS51420">
    <property type="entry name" value="RHO"/>
    <property type="match status" value="1"/>
</dbReference>
<keyword evidence="16" id="KW-0156">Chromatin regulator</keyword>
<evidence type="ECO:0000256" key="3">
    <source>
        <dbReference type="ARBA" id="ARBA00004342"/>
    </source>
</evidence>
<dbReference type="GO" id="GO:0016579">
    <property type="term" value="P:protein deubiquitination"/>
    <property type="evidence" value="ECO:0007669"/>
    <property type="project" value="InterPro"/>
</dbReference>
<dbReference type="FunFam" id="3.90.70.10:FF:000058">
    <property type="entry name" value="Ubiquitin carboxyl-terminal hydrolase 21"/>
    <property type="match status" value="1"/>
</dbReference>
<evidence type="ECO:0000256" key="24">
    <source>
        <dbReference type="ARBA" id="ARBA00023289"/>
    </source>
</evidence>
<sequence length="609" mass="68973">MPGASGVNVEGSCEALCRTLVSQNGLQRETADISQSVLYTSLMGLLLVTDNEKEEVSIGSGRVGLRNIGNTCFLNAVVQCLSHTRGLRDYCLLKSYRQEKFSKEDAKLMEAFSQVLSGLWDVNEGDTVVNPRQFYSIFKEAVPYFSGYSQQDAQEFLRFLLDKLHTEINRRPYVRRTGKEPEQKYARFRLSEEAVAMWKKHLERDDSRIVDLFSGQLRSSLHCSVCSHYSNTFDVFCDLSLPIPKRSSGGEVTLRECLDLFSQEEKLDKENSPMCERCNRRTECTKRLSIQRFPQVIVIHLNRFTTSRWSISKSTVYVSFPLTNLDLGPYGPVDCGPVLYDLYAICNHAGTVNMGHYTACCSDENGWCFYNDSSVTPVSENQLQTNQAYVLFYRRSNSTATSVRKRRKADTETPSGMAAIRKKLVIVGDGACGKTCLLIVFSKDQFPEVYVPTVFENYVADIEVDGKQVELALWDTAGQEDYDRLRPLSYPDTDVILMCFSVDSPDSLENIPEKWTPEVKHFCPNVPIILVGNKKDLRNDEHTRRELAKMKQEPVKSEEGRDMANRIGANNYQECSAKTKDGVREVFEMATRAALQAKKRGKKSGCLLL</sequence>
<dbReference type="Gene3D" id="3.90.70.10">
    <property type="entry name" value="Cysteine proteinases"/>
    <property type="match status" value="1"/>
</dbReference>
<dbReference type="CDD" id="cd02674">
    <property type="entry name" value="Peptidase_C19R"/>
    <property type="match status" value="1"/>
</dbReference>
<keyword evidence="8" id="KW-0963">Cytoplasm</keyword>
<dbReference type="InterPro" id="IPR028889">
    <property type="entry name" value="USP"/>
</dbReference>
<keyword evidence="7" id="KW-0488">Methylation</keyword>
<dbReference type="PRINTS" id="PR00449">
    <property type="entry name" value="RASTRNSFRMNG"/>
</dbReference>
<comment type="catalytic activity">
    <reaction evidence="1 28">
        <text>Thiol-dependent hydrolysis of ester, thioester, amide, peptide and isopeptide bonds formed by the C-terminal Gly of ubiquitin (a 76-residue protein attached to proteins as an intracellular targeting signal).</text>
        <dbReference type="EC" id="3.4.19.12"/>
    </reaction>
</comment>
<protein>
    <recommendedName>
        <fullName evidence="28">Ubiquitin carboxyl-terminal hydrolase</fullName>
        <ecNumber evidence="28">3.4.19.12</ecNumber>
    </recommendedName>
</protein>
<evidence type="ECO:0000256" key="7">
    <source>
        <dbReference type="ARBA" id="ARBA00022481"/>
    </source>
</evidence>
<accession>A0AAD3QVA5</accession>
<reference evidence="31" key="1">
    <citation type="submission" date="2022-08" db="EMBL/GenBank/DDBJ databases">
        <title>Genome sequencing of akame (Lates japonicus).</title>
        <authorList>
            <person name="Hashiguchi Y."/>
            <person name="Takahashi H."/>
        </authorList>
    </citation>
    <scope>NUCLEOTIDE SEQUENCE</scope>
    <source>
        <strain evidence="31">Kochi</strain>
    </source>
</reference>
<evidence type="ECO:0000256" key="1">
    <source>
        <dbReference type="ARBA" id="ARBA00000707"/>
    </source>
</evidence>
<feature type="compositionally biased region" description="Basic and acidic residues" evidence="29">
    <location>
        <begin position="547"/>
        <end position="564"/>
    </location>
</feature>
<keyword evidence="23" id="KW-0449">Lipoprotein</keyword>
<dbReference type="PROSITE" id="PS51419">
    <property type="entry name" value="RAB"/>
    <property type="match status" value="1"/>
</dbReference>
<comment type="similarity">
    <text evidence="26">Belongs to the peptidase C19 family. USP21 subfamily.</text>
</comment>
<keyword evidence="14 28" id="KW-0788">Thiol protease</keyword>
<evidence type="ECO:0000256" key="9">
    <source>
        <dbReference type="ARBA" id="ARBA00022670"/>
    </source>
</evidence>
<evidence type="ECO:0000256" key="17">
    <source>
        <dbReference type="ARBA" id="ARBA00023015"/>
    </source>
</evidence>
<feature type="region of interest" description="Disordered" evidence="29">
    <location>
        <begin position="547"/>
        <end position="567"/>
    </location>
</feature>
<dbReference type="PROSITE" id="PS00972">
    <property type="entry name" value="USP_1"/>
    <property type="match status" value="1"/>
</dbReference>
<evidence type="ECO:0000256" key="6">
    <source>
        <dbReference type="ARBA" id="ARBA00022475"/>
    </source>
</evidence>
<dbReference type="SUPFAM" id="SSF52540">
    <property type="entry name" value="P-loop containing nucleoside triphosphate hydrolases"/>
    <property type="match status" value="1"/>
</dbReference>
<dbReference type="InterPro" id="IPR027417">
    <property type="entry name" value="P-loop_NTPase"/>
</dbReference>
<dbReference type="EC" id="3.4.19.12" evidence="28"/>
<evidence type="ECO:0000256" key="5">
    <source>
        <dbReference type="ARBA" id="ARBA00010142"/>
    </source>
</evidence>
<keyword evidence="9 28" id="KW-0645">Protease</keyword>
<evidence type="ECO:0000256" key="8">
    <source>
        <dbReference type="ARBA" id="ARBA00022490"/>
    </source>
</evidence>
<evidence type="ECO:0000256" key="28">
    <source>
        <dbReference type="RuleBase" id="RU366025"/>
    </source>
</evidence>
<dbReference type="SMART" id="SM00174">
    <property type="entry name" value="RHO"/>
    <property type="match status" value="1"/>
</dbReference>
<dbReference type="InterPro" id="IPR050185">
    <property type="entry name" value="Ub_carboxyl-term_hydrolase"/>
</dbReference>
<dbReference type="SMART" id="SM00173">
    <property type="entry name" value="RAS"/>
    <property type="match status" value="1"/>
</dbReference>
<dbReference type="PANTHER" id="PTHR21646">
    <property type="entry name" value="UBIQUITIN CARBOXYL-TERMINAL HYDROLASE"/>
    <property type="match status" value="1"/>
</dbReference>
<evidence type="ECO:0000256" key="22">
    <source>
        <dbReference type="ARBA" id="ARBA00023242"/>
    </source>
</evidence>
<evidence type="ECO:0000256" key="23">
    <source>
        <dbReference type="ARBA" id="ARBA00023288"/>
    </source>
</evidence>